<reference evidence="1" key="1">
    <citation type="submission" date="2022-02" db="EMBL/GenBank/DDBJ databases">
        <title>Plant Genome Project.</title>
        <authorList>
            <person name="Zhang R.-G."/>
        </authorList>
    </citation>
    <scope>NUCLEOTIDE SEQUENCE</scope>
    <source>
        <strain evidence="1">AT1</strain>
    </source>
</reference>
<accession>A0ACC0M0D4</accession>
<dbReference type="EMBL" id="CM046397">
    <property type="protein sequence ID" value="KAI8533888.1"/>
    <property type="molecule type" value="Genomic_DNA"/>
</dbReference>
<protein>
    <submittedName>
        <fullName evidence="1">Uncharacterized protein</fullName>
    </submittedName>
</protein>
<dbReference type="Proteomes" id="UP001062846">
    <property type="component" value="Chromosome 10"/>
</dbReference>
<proteinExistence type="predicted"/>
<name>A0ACC0M0D4_RHOML</name>
<organism evidence="1 2">
    <name type="scientific">Rhododendron molle</name>
    <name type="common">Chinese azalea</name>
    <name type="synonym">Azalea mollis</name>
    <dbReference type="NCBI Taxonomy" id="49168"/>
    <lineage>
        <taxon>Eukaryota</taxon>
        <taxon>Viridiplantae</taxon>
        <taxon>Streptophyta</taxon>
        <taxon>Embryophyta</taxon>
        <taxon>Tracheophyta</taxon>
        <taxon>Spermatophyta</taxon>
        <taxon>Magnoliopsida</taxon>
        <taxon>eudicotyledons</taxon>
        <taxon>Gunneridae</taxon>
        <taxon>Pentapetalae</taxon>
        <taxon>asterids</taxon>
        <taxon>Ericales</taxon>
        <taxon>Ericaceae</taxon>
        <taxon>Ericoideae</taxon>
        <taxon>Rhodoreae</taxon>
        <taxon>Rhododendron</taxon>
    </lineage>
</organism>
<evidence type="ECO:0000313" key="2">
    <source>
        <dbReference type="Proteomes" id="UP001062846"/>
    </source>
</evidence>
<sequence>MKRVEQMEGRLDASTTSGSEFQEDKSDGSFGHDQELPRGGSRGQFDDEANWKSSSPNLIKSSGINRKEEKELESAKAEMTEVREENARLKTMLQKIKDDYRSLHMRFIDMIQQQEPKNNSSSSSNNKNNKPSLSRENIEEPESFVSLRLGTSPSEPKRDDHNTTSSSSKTREDSEHLQLKESLKLGLAYNLEGSKSDCMDVMAPDRSPENSVEEIITKDEEAAGETWPPSKVLKTARSSGGEEEISQQASVKRARVSVRARCDTPTMNDGCQWRKYGQKIAKGNPCPRAYYRCTVAAACPVRKQVQRCAEDMSILITTYEGTHNHPLPVAATAMASTTSAAASMLISGSSTSQSGLIPPPAAASGATLMTNNLHGLNFSLSENSRARPFHFPNSSSSALPFPTITLDLTSNTPSHHSNLFSSVFPQSPKYPSNSLSFSTDQSNMVPTIWGNGYMKNGYMKNGYNSTNIGSVNFGRSHSQLLDQFNNYQKSSQASSQQVLTETLTKAITSDPSFRSVIAAAISSLAAEGGGNQGGGGESMGQKLKWGEAMQAVSSNPLAPNGKLICATNYLNHQQPPLPFSVSKNNSKEAAASRDQMN</sequence>
<keyword evidence="2" id="KW-1185">Reference proteome</keyword>
<gene>
    <name evidence="1" type="ORF">RHMOL_Rhmol10G0045300</name>
</gene>
<comment type="caution">
    <text evidence="1">The sequence shown here is derived from an EMBL/GenBank/DDBJ whole genome shotgun (WGS) entry which is preliminary data.</text>
</comment>
<evidence type="ECO:0000313" key="1">
    <source>
        <dbReference type="EMBL" id="KAI8533888.1"/>
    </source>
</evidence>